<feature type="transmembrane region" description="Helical" evidence="7">
    <location>
        <begin position="12"/>
        <end position="36"/>
    </location>
</feature>
<organism evidence="9 10">
    <name type="scientific">Devosia honganensis</name>
    <dbReference type="NCBI Taxonomy" id="1610527"/>
    <lineage>
        <taxon>Bacteria</taxon>
        <taxon>Pseudomonadati</taxon>
        <taxon>Pseudomonadota</taxon>
        <taxon>Alphaproteobacteria</taxon>
        <taxon>Hyphomicrobiales</taxon>
        <taxon>Devosiaceae</taxon>
        <taxon>Devosia</taxon>
    </lineage>
</organism>
<reference evidence="10" key="1">
    <citation type="journal article" date="2019" name="Int. J. Syst. Evol. Microbiol.">
        <title>The Global Catalogue of Microorganisms (GCM) 10K type strain sequencing project: providing services to taxonomists for standard genome sequencing and annotation.</title>
        <authorList>
            <consortium name="The Broad Institute Genomics Platform"/>
            <consortium name="The Broad Institute Genome Sequencing Center for Infectious Disease"/>
            <person name="Wu L."/>
            <person name="Ma J."/>
        </authorList>
    </citation>
    <scope>NUCLEOTIDE SEQUENCE [LARGE SCALE GENOMIC DNA]</scope>
    <source>
        <strain evidence="10">KCTC 42281</strain>
    </source>
</reference>
<feature type="transmembrane region" description="Helical" evidence="7">
    <location>
        <begin position="48"/>
        <end position="66"/>
    </location>
</feature>
<feature type="transmembrane region" description="Helical" evidence="7">
    <location>
        <begin position="359"/>
        <end position="385"/>
    </location>
</feature>
<dbReference type="PANTHER" id="PTHR33362">
    <property type="entry name" value="SIALIC ACID TRAP TRANSPORTER PERMEASE PROTEIN SIAT-RELATED"/>
    <property type="match status" value="1"/>
</dbReference>
<proteinExistence type="inferred from homology"/>
<feature type="transmembrane region" description="Helical" evidence="7">
    <location>
        <begin position="169"/>
        <end position="194"/>
    </location>
</feature>
<dbReference type="EMBL" id="JBHRYD010000001">
    <property type="protein sequence ID" value="MFC3703610.1"/>
    <property type="molecule type" value="Genomic_DNA"/>
</dbReference>
<accession>A0ABV7WYT1</accession>
<protein>
    <recommendedName>
        <fullName evidence="7">TRAP transporter large permease protein</fullName>
    </recommendedName>
</protein>
<comment type="caution">
    <text evidence="9">The sequence shown here is derived from an EMBL/GenBank/DDBJ whole genome shotgun (WGS) entry which is preliminary data.</text>
</comment>
<dbReference type="RefSeq" id="WP_380094548.1">
    <property type="nucleotide sequence ID" value="NZ_JBHRYD010000001.1"/>
</dbReference>
<evidence type="ECO:0000256" key="4">
    <source>
        <dbReference type="ARBA" id="ARBA00022692"/>
    </source>
</evidence>
<feature type="domain" description="TRAP C4-dicarboxylate transport system permease DctM subunit" evidence="8">
    <location>
        <begin position="10"/>
        <end position="417"/>
    </location>
</feature>
<gene>
    <name evidence="9" type="ORF">ACFOOL_02420</name>
</gene>
<evidence type="ECO:0000256" key="3">
    <source>
        <dbReference type="ARBA" id="ARBA00022519"/>
    </source>
</evidence>
<feature type="transmembrane region" description="Helical" evidence="7">
    <location>
        <begin position="397"/>
        <end position="421"/>
    </location>
</feature>
<comment type="subunit">
    <text evidence="7">The complex comprises the extracytoplasmic solute receptor protein and the two transmembrane proteins.</text>
</comment>
<evidence type="ECO:0000256" key="1">
    <source>
        <dbReference type="ARBA" id="ARBA00004429"/>
    </source>
</evidence>
<name>A0ABV7WYT1_9HYPH</name>
<dbReference type="Pfam" id="PF06808">
    <property type="entry name" value="DctM"/>
    <property type="match status" value="1"/>
</dbReference>
<evidence type="ECO:0000256" key="6">
    <source>
        <dbReference type="ARBA" id="ARBA00023136"/>
    </source>
</evidence>
<feature type="transmembrane region" description="Helical" evidence="7">
    <location>
        <begin position="241"/>
        <end position="260"/>
    </location>
</feature>
<feature type="transmembrane region" description="Helical" evidence="7">
    <location>
        <begin position="272"/>
        <end position="294"/>
    </location>
</feature>
<sequence length="427" mass="44710">MSEVSLVLTGGFALLLVLGVPFAVALGLCTLAALLVADIDLMVLPQMMLGGTQSFSLLAIPFFMLAGEIMTRGGLSQRIINVADVLVRHLRGGLGHVTILAAAIFAAISGSAPATTAAVGSILIPAMVERGFSKPFATALAVSAGVLGPIIPPSIAAVIWAVIAETSIAQLFVAGVVPGLLMISGFMAITWWYAKRHNIPAQPRAGWNEIAAAFKQGIWALLAPLLVLGGIYTGVFTPTEAGVVSCFYAIVVGVFIERRIRLGDLGGIIISAARTSGMIMFIIAASSGFGWLIAQERLAVRAAEFLVTGISEPWMVLIVLNVAIVIACAVMDEIAIMVILGPMFIAIAQRIGMDPIQFGTIIVTNVAMGMAIPPIGYCLFVGMAISKLSLGAISKAIWPLLVVMFIVLGLVSFVPAISLALPTWLYR</sequence>
<keyword evidence="5 7" id="KW-1133">Transmembrane helix</keyword>
<evidence type="ECO:0000256" key="7">
    <source>
        <dbReference type="RuleBase" id="RU369079"/>
    </source>
</evidence>
<feature type="transmembrane region" description="Helical" evidence="7">
    <location>
        <begin position="99"/>
        <end position="124"/>
    </location>
</feature>
<keyword evidence="2" id="KW-1003">Cell membrane</keyword>
<dbReference type="Proteomes" id="UP001595613">
    <property type="component" value="Unassembled WGS sequence"/>
</dbReference>
<dbReference type="InterPro" id="IPR010656">
    <property type="entry name" value="DctM"/>
</dbReference>
<evidence type="ECO:0000313" key="9">
    <source>
        <dbReference type="EMBL" id="MFC3703610.1"/>
    </source>
</evidence>
<evidence type="ECO:0000259" key="8">
    <source>
        <dbReference type="Pfam" id="PF06808"/>
    </source>
</evidence>
<keyword evidence="4 7" id="KW-0812">Transmembrane</keyword>
<comment type="caution">
    <text evidence="7">Lacks conserved residue(s) required for the propagation of feature annotation.</text>
</comment>
<keyword evidence="7" id="KW-0813">Transport</keyword>
<keyword evidence="6 7" id="KW-0472">Membrane</keyword>
<dbReference type="NCBIfam" id="TIGR00786">
    <property type="entry name" value="dctM"/>
    <property type="match status" value="1"/>
</dbReference>
<keyword evidence="10" id="KW-1185">Reference proteome</keyword>
<comment type="similarity">
    <text evidence="7">Belongs to the TRAP transporter large permease family.</text>
</comment>
<feature type="transmembrane region" description="Helical" evidence="7">
    <location>
        <begin position="136"/>
        <end position="163"/>
    </location>
</feature>
<comment type="subcellular location">
    <subcellularLocation>
        <location evidence="1 7">Cell inner membrane</location>
        <topology evidence="1 7">Multi-pass membrane protein</topology>
    </subcellularLocation>
</comment>
<evidence type="ECO:0000256" key="2">
    <source>
        <dbReference type="ARBA" id="ARBA00022475"/>
    </source>
</evidence>
<keyword evidence="3 7" id="KW-0997">Cell inner membrane</keyword>
<comment type="function">
    <text evidence="7">Part of the tripartite ATP-independent periplasmic (TRAP) transport system.</text>
</comment>
<dbReference type="PIRSF" id="PIRSF006066">
    <property type="entry name" value="HI0050"/>
    <property type="match status" value="1"/>
</dbReference>
<dbReference type="InterPro" id="IPR004681">
    <property type="entry name" value="TRAP_DctM"/>
</dbReference>
<evidence type="ECO:0000313" key="10">
    <source>
        <dbReference type="Proteomes" id="UP001595613"/>
    </source>
</evidence>
<evidence type="ECO:0000256" key="5">
    <source>
        <dbReference type="ARBA" id="ARBA00022989"/>
    </source>
</evidence>
<feature type="transmembrane region" description="Helical" evidence="7">
    <location>
        <begin position="314"/>
        <end position="347"/>
    </location>
</feature>
<dbReference type="PANTHER" id="PTHR33362:SF5">
    <property type="entry name" value="C4-DICARBOXYLATE TRAP TRANSPORTER LARGE PERMEASE PROTEIN DCTM"/>
    <property type="match status" value="1"/>
</dbReference>